<protein>
    <submittedName>
        <fullName evidence="1">Uncharacterized protein</fullName>
    </submittedName>
</protein>
<accession>A0A9D3AHY1</accession>
<dbReference type="AlphaFoldDB" id="A0A9D3AHY1"/>
<reference evidence="1" key="2">
    <citation type="submission" date="2021-09" db="EMBL/GenBank/DDBJ databases">
        <authorList>
            <person name="Gilroy R."/>
        </authorList>
    </citation>
    <scope>NUCLEOTIDE SEQUENCE</scope>
    <source>
        <strain evidence="1">USAMLcec4-12693</strain>
    </source>
</reference>
<comment type="caution">
    <text evidence="1">The sequence shown here is derived from an EMBL/GenBank/DDBJ whole genome shotgun (WGS) entry which is preliminary data.</text>
</comment>
<dbReference type="EMBL" id="DYXE01000008">
    <property type="protein sequence ID" value="HJH48780.1"/>
    <property type="molecule type" value="Genomic_DNA"/>
</dbReference>
<evidence type="ECO:0000313" key="2">
    <source>
        <dbReference type="Proteomes" id="UP000813420"/>
    </source>
</evidence>
<evidence type="ECO:0000313" key="1">
    <source>
        <dbReference type="EMBL" id="HJH48780.1"/>
    </source>
</evidence>
<name>A0A9D3AHY1_9FIRM</name>
<dbReference type="RefSeq" id="WP_277258248.1">
    <property type="nucleotide sequence ID" value="NZ_CAKNNN010000034.1"/>
</dbReference>
<sequence length="307" mass="35177">MTEIAYQNKDITSKILGENLKHKSFAVYGINVPRICQVLPTNLPAIEANELRLDNLFLLEDGSLALVDYESDYDQADKVKYLNYITRTVKRCFEEGSTRAAEVPKIRMIVIYTADIKPEKTQAIFDVGCLQLQTEEAFLSIIDSEKTEIQLEEKIKNGKPLTEEEQMKFIILPLTHQGKEEKQKCIQRCFALAREVEDVKVQTFILSGMLVFSDKVVTREDSKRIREWIMLTKVGQLFEEEKLEYAKKAVEEAVLEVRKEAEEATEKEKRNTAAKLLKKGFSTAEILEVIEGMTAEEVEKLRGAKKD</sequence>
<dbReference type="Proteomes" id="UP000813420">
    <property type="component" value="Unassembled WGS sequence"/>
</dbReference>
<reference evidence="1" key="1">
    <citation type="journal article" date="2021" name="PeerJ">
        <title>Extensive microbial diversity within the chicken gut microbiome revealed by metagenomics and culture.</title>
        <authorList>
            <person name="Gilroy R."/>
            <person name="Ravi A."/>
            <person name="Getino M."/>
            <person name="Pursley I."/>
            <person name="Horton D.L."/>
            <person name="Alikhan N.F."/>
            <person name="Baker D."/>
            <person name="Gharbi K."/>
            <person name="Hall N."/>
            <person name="Watson M."/>
            <person name="Adriaenssens E.M."/>
            <person name="Foster-Nyarko E."/>
            <person name="Jarju S."/>
            <person name="Secka A."/>
            <person name="Antonio M."/>
            <person name="Oren A."/>
            <person name="Chaudhuri R.R."/>
            <person name="La Ragione R."/>
            <person name="Hildebrand F."/>
            <person name="Pallen M.J."/>
        </authorList>
    </citation>
    <scope>NUCLEOTIDE SEQUENCE</scope>
    <source>
        <strain evidence="1">USAMLcec4-12693</strain>
    </source>
</reference>
<organism evidence="1 2">
    <name type="scientific">Merdimonas faecis</name>
    <dbReference type="NCBI Taxonomy" id="1653435"/>
    <lineage>
        <taxon>Bacteria</taxon>
        <taxon>Bacillati</taxon>
        <taxon>Bacillota</taxon>
        <taxon>Clostridia</taxon>
        <taxon>Lachnospirales</taxon>
        <taxon>Lachnospiraceae</taxon>
        <taxon>Merdimonas</taxon>
    </lineage>
</organism>
<proteinExistence type="predicted"/>
<gene>
    <name evidence="1" type="ORF">K8V39_00775</name>
</gene>